<evidence type="ECO:0000313" key="2">
    <source>
        <dbReference type="Proteomes" id="UP001054945"/>
    </source>
</evidence>
<dbReference type="EMBL" id="BPLR01004736">
    <property type="protein sequence ID" value="GIX97071.1"/>
    <property type="molecule type" value="Genomic_DNA"/>
</dbReference>
<gene>
    <name evidence="1" type="ORF">CEXT_623571</name>
</gene>
<sequence>MILNLEVVLHRGLDILSLPEDKQQNCVDLSEGTVRITFERFEVTWSQPLPTERAIKEVFAVWQTISDGGDSGQVMSSLGF</sequence>
<comment type="caution">
    <text evidence="1">The sequence shown here is derived from an EMBL/GenBank/DDBJ whole genome shotgun (WGS) entry which is preliminary data.</text>
</comment>
<protein>
    <submittedName>
        <fullName evidence="1">Uncharacterized protein</fullName>
    </submittedName>
</protein>
<proteinExistence type="predicted"/>
<evidence type="ECO:0000313" key="1">
    <source>
        <dbReference type="EMBL" id="GIX97071.1"/>
    </source>
</evidence>
<keyword evidence="2" id="KW-1185">Reference proteome</keyword>
<name>A0AAV4PLN3_CAEEX</name>
<reference evidence="1 2" key="1">
    <citation type="submission" date="2021-06" db="EMBL/GenBank/DDBJ databases">
        <title>Caerostris extrusa draft genome.</title>
        <authorList>
            <person name="Kono N."/>
            <person name="Arakawa K."/>
        </authorList>
    </citation>
    <scope>NUCLEOTIDE SEQUENCE [LARGE SCALE GENOMIC DNA]</scope>
</reference>
<dbReference type="Proteomes" id="UP001054945">
    <property type="component" value="Unassembled WGS sequence"/>
</dbReference>
<dbReference type="AlphaFoldDB" id="A0AAV4PLN3"/>
<organism evidence="1 2">
    <name type="scientific">Caerostris extrusa</name>
    <name type="common">Bark spider</name>
    <name type="synonym">Caerostris bankana</name>
    <dbReference type="NCBI Taxonomy" id="172846"/>
    <lineage>
        <taxon>Eukaryota</taxon>
        <taxon>Metazoa</taxon>
        <taxon>Ecdysozoa</taxon>
        <taxon>Arthropoda</taxon>
        <taxon>Chelicerata</taxon>
        <taxon>Arachnida</taxon>
        <taxon>Araneae</taxon>
        <taxon>Araneomorphae</taxon>
        <taxon>Entelegynae</taxon>
        <taxon>Araneoidea</taxon>
        <taxon>Araneidae</taxon>
        <taxon>Caerostris</taxon>
    </lineage>
</organism>
<accession>A0AAV4PLN3</accession>